<keyword evidence="1" id="KW-1133">Transmembrane helix</keyword>
<feature type="transmembrane region" description="Helical" evidence="1">
    <location>
        <begin position="20"/>
        <end position="41"/>
    </location>
</feature>
<proteinExistence type="predicted"/>
<organism evidence="2 3">
    <name type="scientific">ssRNA phage SRR7976323_5</name>
    <dbReference type="NCBI Taxonomy" id="2786692"/>
    <lineage>
        <taxon>Viruses</taxon>
        <taxon>Riboviria</taxon>
        <taxon>Orthornavirae</taxon>
        <taxon>Lenarviricota</taxon>
        <taxon>Leviviricetes</taxon>
        <taxon>Timlovirales</taxon>
        <taxon>Steitzviridae</taxon>
        <taxon>Tsuhreavirus</taxon>
        <taxon>Tsuhreavirus borborovivens</taxon>
    </lineage>
</organism>
<reference evidence="2" key="1">
    <citation type="submission" date="2020-09" db="EMBL/GenBank/DDBJ databases">
        <title>Leviviricetes taxonomy.</title>
        <authorList>
            <person name="Stockdale S.R."/>
            <person name="Callanan J."/>
            <person name="Adriaenssens E.M."/>
            <person name="Kuhn J.H."/>
            <person name="Rumnieks J."/>
            <person name="Shkoporov A."/>
            <person name="Draper L.A."/>
            <person name="Ross P."/>
            <person name="Hill C."/>
        </authorList>
    </citation>
    <scope>NUCLEOTIDE SEQUENCE</scope>
</reference>
<sequence length="42" mass="4500">MSMPERAIEVRSAVWPGGPWLVGILVIAMLFSIVFALGTLIG</sequence>
<dbReference type="RefSeq" id="YP_010771173.1">
    <property type="nucleotide sequence ID" value="NC_074509.1"/>
</dbReference>
<evidence type="ECO:0000313" key="3">
    <source>
        <dbReference type="Proteomes" id="UP000677937"/>
    </source>
</evidence>
<keyword evidence="1" id="KW-0812">Transmembrane</keyword>
<dbReference type="Proteomes" id="UP000677937">
    <property type="component" value="Segment"/>
</dbReference>
<evidence type="ECO:0000256" key="1">
    <source>
        <dbReference type="SAM" id="Phobius"/>
    </source>
</evidence>
<keyword evidence="1" id="KW-0472">Membrane</keyword>
<name>A0A8S5KZL4_9VIRU</name>
<evidence type="ECO:0000313" key="2">
    <source>
        <dbReference type="EMBL" id="DAD51158.1"/>
    </source>
</evidence>
<dbReference type="EMBL" id="BK013737">
    <property type="protein sequence ID" value="DAD51158.1"/>
    <property type="molecule type" value="Genomic_RNA"/>
</dbReference>
<accession>A0A8S5KZL4</accession>
<keyword evidence="3" id="KW-1185">Reference proteome</keyword>
<dbReference type="GeneID" id="80400830"/>
<protein>
    <submittedName>
        <fullName evidence="2">Uncharacterized protein</fullName>
    </submittedName>
</protein>
<gene>
    <name evidence="2" type="primary">SRR7976323_5_3</name>
</gene>
<dbReference type="KEGG" id="vg:80400830"/>